<evidence type="ECO:0000313" key="3">
    <source>
        <dbReference type="Proteomes" id="UP000559962"/>
    </source>
</evidence>
<sequence length="110" mass="12239">MMKIKKIAMLTVAVATLGGAVVVAHADNPHPWLIDQWDHSSTSGSTNAYSNYSVLDTRQYGSIAYVNNRLGVTRSYDSKDYGAARTSHKQDRWDAGTKSYPGWNVYYFGN</sequence>
<name>A0A847J3N0_9LACT</name>
<dbReference type="AlphaFoldDB" id="A0A847J3N0"/>
<proteinExistence type="predicted"/>
<feature type="signal peptide" evidence="1">
    <location>
        <begin position="1"/>
        <end position="26"/>
    </location>
</feature>
<dbReference type="EMBL" id="JAAYVO010000050">
    <property type="protein sequence ID" value="NLH35151.1"/>
    <property type="molecule type" value="Genomic_DNA"/>
</dbReference>
<organism evidence="2 3">
    <name type="scientific">Pseudolactococcus chungangensis</name>
    <dbReference type="NCBI Taxonomy" id="451457"/>
    <lineage>
        <taxon>Bacteria</taxon>
        <taxon>Bacillati</taxon>
        <taxon>Bacillota</taxon>
        <taxon>Bacilli</taxon>
        <taxon>Lactobacillales</taxon>
        <taxon>Streptococcaceae</taxon>
        <taxon>Pseudolactococcus</taxon>
    </lineage>
</organism>
<dbReference type="Proteomes" id="UP000559962">
    <property type="component" value="Unassembled WGS sequence"/>
</dbReference>
<evidence type="ECO:0008006" key="4">
    <source>
        <dbReference type="Google" id="ProtNLM"/>
    </source>
</evidence>
<evidence type="ECO:0000313" key="2">
    <source>
        <dbReference type="EMBL" id="NLH35151.1"/>
    </source>
</evidence>
<reference evidence="2 3" key="1">
    <citation type="journal article" date="2020" name="Biotechnol. Biofuels">
        <title>New insights from the biogas microbiome by comprehensive genome-resolved metagenomics of nearly 1600 species originating from multiple anaerobic digesters.</title>
        <authorList>
            <person name="Campanaro S."/>
            <person name="Treu L."/>
            <person name="Rodriguez-R L.M."/>
            <person name="Kovalovszki A."/>
            <person name="Ziels R.M."/>
            <person name="Maus I."/>
            <person name="Zhu X."/>
            <person name="Kougias P.G."/>
            <person name="Basile A."/>
            <person name="Luo G."/>
            <person name="Schluter A."/>
            <person name="Konstantinidis K.T."/>
            <person name="Angelidaki I."/>
        </authorList>
    </citation>
    <scope>NUCLEOTIDE SEQUENCE [LARGE SCALE GENOMIC DNA]</scope>
    <source>
        <strain evidence="2">AS27yjCOA_61</strain>
    </source>
</reference>
<accession>A0A847J3N0</accession>
<keyword evidence="1" id="KW-0732">Signal</keyword>
<gene>
    <name evidence="2" type="ORF">GX453_03850</name>
</gene>
<evidence type="ECO:0000256" key="1">
    <source>
        <dbReference type="SAM" id="SignalP"/>
    </source>
</evidence>
<comment type="caution">
    <text evidence="2">The sequence shown here is derived from an EMBL/GenBank/DDBJ whole genome shotgun (WGS) entry which is preliminary data.</text>
</comment>
<feature type="chain" id="PRO_5032836324" description="Lactococcin 972 family bacteriocin" evidence="1">
    <location>
        <begin position="27"/>
        <end position="110"/>
    </location>
</feature>
<protein>
    <recommendedName>
        <fullName evidence="4">Lactococcin 972 family bacteriocin</fullName>
    </recommendedName>
</protein>